<protein>
    <submittedName>
        <fullName evidence="1">Uncharacterized protein</fullName>
    </submittedName>
</protein>
<sequence length="60" mass="7295">MEFNNTRRLVKTKGYVDRLVKEAIEIKLHPNNINRDSRFMLIRVWQPLLEQIKNESNQEQ</sequence>
<dbReference type="OrthoDB" id="6782675at2759"/>
<evidence type="ECO:0000313" key="1">
    <source>
        <dbReference type="EMBL" id="GFG28475.1"/>
    </source>
</evidence>
<reference evidence="2" key="1">
    <citation type="submission" date="2020-01" db="EMBL/GenBank/DDBJ databases">
        <title>Draft genome sequence of the Termite Coptotermes fromosanus.</title>
        <authorList>
            <person name="Itakura S."/>
            <person name="Yosikawa Y."/>
            <person name="Umezawa K."/>
        </authorList>
    </citation>
    <scope>NUCLEOTIDE SEQUENCE [LARGE SCALE GENOMIC DNA]</scope>
</reference>
<keyword evidence="2" id="KW-1185">Reference proteome</keyword>
<gene>
    <name evidence="1" type="ORF">Cfor_11369</name>
</gene>
<comment type="caution">
    <text evidence="1">The sequence shown here is derived from an EMBL/GenBank/DDBJ whole genome shotgun (WGS) entry which is preliminary data.</text>
</comment>
<name>A0A6L2PD21_COPFO</name>
<dbReference type="InParanoid" id="A0A6L2PD21"/>
<organism evidence="1 2">
    <name type="scientific">Coptotermes formosanus</name>
    <name type="common">Formosan subterranean termite</name>
    <dbReference type="NCBI Taxonomy" id="36987"/>
    <lineage>
        <taxon>Eukaryota</taxon>
        <taxon>Metazoa</taxon>
        <taxon>Ecdysozoa</taxon>
        <taxon>Arthropoda</taxon>
        <taxon>Hexapoda</taxon>
        <taxon>Insecta</taxon>
        <taxon>Pterygota</taxon>
        <taxon>Neoptera</taxon>
        <taxon>Polyneoptera</taxon>
        <taxon>Dictyoptera</taxon>
        <taxon>Blattodea</taxon>
        <taxon>Blattoidea</taxon>
        <taxon>Termitoidae</taxon>
        <taxon>Rhinotermitidae</taxon>
        <taxon>Coptotermes</taxon>
    </lineage>
</organism>
<proteinExistence type="predicted"/>
<dbReference type="Proteomes" id="UP000502823">
    <property type="component" value="Unassembled WGS sequence"/>
</dbReference>
<accession>A0A6L2PD21</accession>
<evidence type="ECO:0000313" key="2">
    <source>
        <dbReference type="Proteomes" id="UP000502823"/>
    </source>
</evidence>
<dbReference type="EMBL" id="BLKM01006623">
    <property type="protein sequence ID" value="GFG28475.1"/>
    <property type="molecule type" value="Genomic_DNA"/>
</dbReference>
<dbReference type="AlphaFoldDB" id="A0A6L2PD21"/>